<dbReference type="Gene3D" id="3.30.70.270">
    <property type="match status" value="1"/>
</dbReference>
<dbReference type="InterPro" id="IPR043128">
    <property type="entry name" value="Rev_trsase/Diguanyl_cyclase"/>
</dbReference>
<evidence type="ECO:0000313" key="1">
    <source>
        <dbReference type="EMBL" id="KZS03143.1"/>
    </source>
</evidence>
<dbReference type="Proteomes" id="UP000076858">
    <property type="component" value="Unassembled WGS sequence"/>
</dbReference>
<evidence type="ECO:0000313" key="2">
    <source>
        <dbReference type="Proteomes" id="UP000076858"/>
    </source>
</evidence>
<reference evidence="1 2" key="1">
    <citation type="submission" date="2016-03" db="EMBL/GenBank/DDBJ databases">
        <title>EvidentialGene: Evidence-directed Construction of Genes on Genomes.</title>
        <authorList>
            <person name="Gilbert D.G."/>
            <person name="Choi J.-H."/>
            <person name="Mockaitis K."/>
            <person name="Colbourne J."/>
            <person name="Pfrender M."/>
        </authorList>
    </citation>
    <scope>NUCLEOTIDE SEQUENCE [LARGE SCALE GENOMIC DNA]</scope>
    <source>
        <strain evidence="1 2">Xinb3</strain>
        <tissue evidence="1">Complete organism</tissue>
    </source>
</reference>
<dbReference type="AlphaFoldDB" id="A0A164KCB0"/>
<protein>
    <submittedName>
        <fullName evidence="1">Uncharacterized protein</fullName>
    </submittedName>
</protein>
<dbReference type="InterPro" id="IPR053134">
    <property type="entry name" value="RNA-dir_DNA_polymerase"/>
</dbReference>
<dbReference type="EMBL" id="LRGB01003337">
    <property type="protein sequence ID" value="KZS03143.1"/>
    <property type="molecule type" value="Genomic_DNA"/>
</dbReference>
<comment type="caution">
    <text evidence="1">The sequence shown here is derived from an EMBL/GenBank/DDBJ whole genome shotgun (WGS) entry which is preliminary data.</text>
</comment>
<dbReference type="PANTHER" id="PTHR24559">
    <property type="entry name" value="TRANSPOSON TY3-I GAG-POL POLYPROTEIN"/>
    <property type="match status" value="1"/>
</dbReference>
<gene>
    <name evidence="1" type="ORF">APZ42_034206</name>
</gene>
<organism evidence="1 2">
    <name type="scientific">Daphnia magna</name>
    <dbReference type="NCBI Taxonomy" id="35525"/>
    <lineage>
        <taxon>Eukaryota</taxon>
        <taxon>Metazoa</taxon>
        <taxon>Ecdysozoa</taxon>
        <taxon>Arthropoda</taxon>
        <taxon>Crustacea</taxon>
        <taxon>Branchiopoda</taxon>
        <taxon>Diplostraca</taxon>
        <taxon>Cladocera</taxon>
        <taxon>Anomopoda</taxon>
        <taxon>Daphniidae</taxon>
        <taxon>Daphnia</taxon>
    </lineage>
</organism>
<accession>A0A164KCB0</accession>
<dbReference type="InterPro" id="IPR043502">
    <property type="entry name" value="DNA/RNA_pol_sf"/>
</dbReference>
<dbReference type="SUPFAM" id="SSF56672">
    <property type="entry name" value="DNA/RNA polymerases"/>
    <property type="match status" value="1"/>
</dbReference>
<dbReference type="InterPro" id="IPR021109">
    <property type="entry name" value="Peptidase_aspartic_dom_sf"/>
</dbReference>
<dbReference type="PANTHER" id="PTHR24559:SF444">
    <property type="entry name" value="REVERSE TRANSCRIPTASE DOMAIN-CONTAINING PROTEIN"/>
    <property type="match status" value="1"/>
</dbReference>
<keyword evidence="2" id="KW-1185">Reference proteome</keyword>
<dbReference type="Gene3D" id="3.10.10.10">
    <property type="entry name" value="HIV Type 1 Reverse Transcriptase, subunit A, domain 1"/>
    <property type="match status" value="1"/>
</dbReference>
<dbReference type="Gene3D" id="2.40.70.10">
    <property type="entry name" value="Acid Proteases"/>
    <property type="match status" value="1"/>
</dbReference>
<sequence length="288" mass="33029">MSETHRLEHLFRNSITLFKKIYLLKPKICEEFFALAKSYIKASLITGAAVTVISPELLEKTEFVRKPLLLTKDSSRKRPYLSPQSTADILVTDRGKTIKGNAIVMPITGFELLLRNDFLQQFRAFHIDYESEESSFTTGKSPLAEITSLHEEQSQESRLVSRDRQEIPAYTVKQIPAIIFHKIRVANLFPNTSNITLIPLMLPESINFLTRVPGKNELLFKIKWKECCVEESSNLLIALGLPQWFSQEKNDTWRFCVDYRKLNAVTVKDSFPLPRIVNTLSQLKGILP</sequence>
<name>A0A164KCB0_9CRUS</name>
<dbReference type="GO" id="GO:0071897">
    <property type="term" value="P:DNA biosynthetic process"/>
    <property type="evidence" value="ECO:0007669"/>
    <property type="project" value="UniProtKB-ARBA"/>
</dbReference>
<proteinExistence type="predicted"/>